<dbReference type="Proteomes" id="UP000521676">
    <property type="component" value="Unassembled WGS sequence"/>
</dbReference>
<feature type="domain" description="Calcium/calmodulin-dependent protein kinase II association-domain" evidence="1">
    <location>
        <begin position="6"/>
        <end position="145"/>
    </location>
</feature>
<keyword evidence="5" id="KW-1185">Reference proteome</keyword>
<dbReference type="Proteomes" id="UP001431572">
    <property type="component" value="Chromosome 2"/>
</dbReference>
<accession>A0A8T7M504</accession>
<evidence type="ECO:0000313" key="5">
    <source>
        <dbReference type="Proteomes" id="UP001431572"/>
    </source>
</evidence>
<gene>
    <name evidence="2" type="ORF">HXX08_15100</name>
    <name evidence="3" type="ORF">OZ401_002691</name>
</gene>
<dbReference type="Pfam" id="PF08332">
    <property type="entry name" value="CaMKII_AD"/>
    <property type="match status" value="1"/>
</dbReference>
<reference evidence="3" key="2">
    <citation type="journal article" date="2024" name="Nature">
        <title>Anoxygenic phototroph of the Chloroflexota uses a type I reaction centre.</title>
        <authorList>
            <person name="Tsuji J.M."/>
            <person name="Shaw N.A."/>
            <person name="Nagashima S."/>
            <person name="Venkiteswaran J.J."/>
            <person name="Schiff S.L."/>
            <person name="Watanabe T."/>
            <person name="Fukui M."/>
            <person name="Hanada S."/>
            <person name="Tank M."/>
            <person name="Neufeld J.D."/>
        </authorList>
    </citation>
    <scope>NUCLEOTIDE SEQUENCE</scope>
    <source>
        <strain evidence="3">L227-S17</strain>
    </source>
</reference>
<dbReference type="GO" id="GO:0005516">
    <property type="term" value="F:calmodulin binding"/>
    <property type="evidence" value="ECO:0007669"/>
    <property type="project" value="InterPro"/>
</dbReference>
<sequence length="155" mass="17662">MSQTPEEKEVLDFLQNHIKAIMANDTATYTATTSPDLSLYEWYIMPHRIDGLDFHYFIMNEAARRGTNFQAQVSGEEASTEKPHTRYDLCNLRLQLYGDTAIASYTLLQTTGTALGVTTSSHHESRVMLKRDGQWQVVHVHKSPSWSAPYMPPVR</sequence>
<evidence type="ECO:0000313" key="4">
    <source>
        <dbReference type="Proteomes" id="UP000521676"/>
    </source>
</evidence>
<keyword evidence="2" id="KW-0808">Transferase</keyword>
<name>A0A8T7M504_9CHLR</name>
<dbReference type="InterPro" id="IPR013543">
    <property type="entry name" value="Ca/CaM-dep_prot_kinase-assoc"/>
</dbReference>
<organism evidence="2 4">
    <name type="scientific">Candidatus Chlorohelix allophototropha</name>
    <dbReference type="NCBI Taxonomy" id="3003348"/>
    <lineage>
        <taxon>Bacteria</taxon>
        <taxon>Bacillati</taxon>
        <taxon>Chloroflexota</taxon>
        <taxon>Chloroflexia</taxon>
        <taxon>Candidatus Chloroheliales</taxon>
        <taxon>Candidatus Chloroheliaceae</taxon>
        <taxon>Candidatus Chlorohelix</taxon>
    </lineage>
</organism>
<evidence type="ECO:0000259" key="1">
    <source>
        <dbReference type="Pfam" id="PF08332"/>
    </source>
</evidence>
<keyword evidence="2" id="KW-0418">Kinase</keyword>
<dbReference type="AlphaFoldDB" id="A0A8T7M504"/>
<dbReference type="GO" id="GO:0004683">
    <property type="term" value="F:calcium/calmodulin-dependent protein kinase activity"/>
    <property type="evidence" value="ECO:0007669"/>
    <property type="project" value="InterPro"/>
</dbReference>
<dbReference type="EMBL" id="JACATZ010000003">
    <property type="protein sequence ID" value="NWJ47187.1"/>
    <property type="molecule type" value="Genomic_DNA"/>
</dbReference>
<reference evidence="2 4" key="1">
    <citation type="submission" date="2020-06" db="EMBL/GenBank/DDBJ databases">
        <title>Anoxygenic phototrophic Chloroflexota member uses a Type I reaction center.</title>
        <authorList>
            <person name="Tsuji J.M."/>
            <person name="Shaw N.A."/>
            <person name="Nagashima S."/>
            <person name="Venkiteswaran J."/>
            <person name="Schiff S.L."/>
            <person name="Hanada S."/>
            <person name="Tank M."/>
            <person name="Neufeld J.D."/>
        </authorList>
    </citation>
    <scope>NUCLEOTIDE SEQUENCE [LARGE SCALE GENOMIC DNA]</scope>
    <source>
        <strain evidence="2">L227-S17</strain>
    </source>
</reference>
<dbReference type="Gene3D" id="3.10.450.50">
    <property type="match status" value="1"/>
</dbReference>
<proteinExistence type="predicted"/>
<evidence type="ECO:0000313" key="2">
    <source>
        <dbReference type="EMBL" id="NWJ47187.1"/>
    </source>
</evidence>
<dbReference type="EMBL" id="CP128400">
    <property type="protein sequence ID" value="WJW69098.1"/>
    <property type="molecule type" value="Genomic_DNA"/>
</dbReference>
<dbReference type="InterPro" id="IPR032710">
    <property type="entry name" value="NTF2-like_dom_sf"/>
</dbReference>
<dbReference type="RefSeq" id="WP_341470989.1">
    <property type="nucleotide sequence ID" value="NZ_CP128400.1"/>
</dbReference>
<evidence type="ECO:0000313" key="3">
    <source>
        <dbReference type="EMBL" id="WJW69098.1"/>
    </source>
</evidence>
<protein>
    <submittedName>
        <fullName evidence="2">Protein kinase</fullName>
    </submittedName>
</protein>
<dbReference type="SUPFAM" id="SSF54427">
    <property type="entry name" value="NTF2-like"/>
    <property type="match status" value="1"/>
</dbReference>